<feature type="transmembrane region" description="Helical" evidence="2">
    <location>
        <begin position="159"/>
        <end position="187"/>
    </location>
</feature>
<keyword evidence="2" id="KW-0472">Membrane</keyword>
<dbReference type="PANTHER" id="PTHR34379:SF6">
    <property type="entry name" value="PROTEIN 3F"/>
    <property type="match status" value="1"/>
</dbReference>
<comment type="caution">
    <text evidence="3">The sequence shown here is derived from an EMBL/GenBank/DDBJ whole genome shotgun (WGS) entry which is preliminary data.</text>
</comment>
<dbReference type="OrthoDB" id="1886721at2759"/>
<sequence length="244" mass="27245">MSSLKERSHKTKRKSAPTCLFFCCGAGSVVADSHHLEEPLDVAGPVCRRTRKKFSCFFSSLLRRKKRELTPKANGNSSQPSPGRRETPAGEVQVSEEVHNLNLPQLTPRFNSRTQPAPAGPRGRRGRSKPGSPESHRPAEAPVREPVRVRRRLDQKAGVVVLGFTFVVMISYGRAAAVVCLCVFLYLTAFLRQKRQAEEGAERAAEAKRVDLGSEQYKKRVVLEGLLERNHRRTLTASRGGYER</sequence>
<dbReference type="Proteomes" id="UP000639772">
    <property type="component" value="Chromosome 12"/>
</dbReference>
<evidence type="ECO:0000313" key="4">
    <source>
        <dbReference type="Proteomes" id="UP000639772"/>
    </source>
</evidence>
<dbReference type="AlphaFoldDB" id="A0A835PRV1"/>
<feature type="compositionally biased region" description="Polar residues" evidence="1">
    <location>
        <begin position="102"/>
        <end position="115"/>
    </location>
</feature>
<proteinExistence type="predicted"/>
<dbReference type="InterPro" id="IPR040411">
    <property type="entry name" value="At5g23160-like"/>
</dbReference>
<evidence type="ECO:0000313" key="3">
    <source>
        <dbReference type="EMBL" id="KAG0459110.1"/>
    </source>
</evidence>
<feature type="compositionally biased region" description="Basic and acidic residues" evidence="1">
    <location>
        <begin position="134"/>
        <end position="145"/>
    </location>
</feature>
<accession>A0A835PRV1</accession>
<organism evidence="3 4">
    <name type="scientific">Vanilla planifolia</name>
    <name type="common">Vanilla</name>
    <dbReference type="NCBI Taxonomy" id="51239"/>
    <lineage>
        <taxon>Eukaryota</taxon>
        <taxon>Viridiplantae</taxon>
        <taxon>Streptophyta</taxon>
        <taxon>Embryophyta</taxon>
        <taxon>Tracheophyta</taxon>
        <taxon>Spermatophyta</taxon>
        <taxon>Magnoliopsida</taxon>
        <taxon>Liliopsida</taxon>
        <taxon>Asparagales</taxon>
        <taxon>Orchidaceae</taxon>
        <taxon>Vanilloideae</taxon>
        <taxon>Vanilleae</taxon>
        <taxon>Vanilla</taxon>
    </lineage>
</organism>
<feature type="region of interest" description="Disordered" evidence="1">
    <location>
        <begin position="67"/>
        <end position="145"/>
    </location>
</feature>
<dbReference type="EMBL" id="JADCNM010000012">
    <property type="protein sequence ID" value="KAG0459110.1"/>
    <property type="molecule type" value="Genomic_DNA"/>
</dbReference>
<name>A0A835PRV1_VANPL</name>
<keyword evidence="2" id="KW-0812">Transmembrane</keyword>
<evidence type="ECO:0008006" key="5">
    <source>
        <dbReference type="Google" id="ProtNLM"/>
    </source>
</evidence>
<dbReference type="PANTHER" id="PTHR34379">
    <property type="entry name" value="OS07G0553800 PROTEIN"/>
    <property type="match status" value="1"/>
</dbReference>
<evidence type="ECO:0000256" key="1">
    <source>
        <dbReference type="SAM" id="MobiDB-lite"/>
    </source>
</evidence>
<reference evidence="3 4" key="1">
    <citation type="journal article" date="2020" name="Nat. Food">
        <title>A phased Vanilla planifolia genome enables genetic improvement of flavour and production.</title>
        <authorList>
            <person name="Hasing T."/>
            <person name="Tang H."/>
            <person name="Brym M."/>
            <person name="Khazi F."/>
            <person name="Huang T."/>
            <person name="Chambers A.H."/>
        </authorList>
    </citation>
    <scope>NUCLEOTIDE SEQUENCE [LARGE SCALE GENOMIC DNA]</scope>
    <source>
        <tissue evidence="3">Leaf</tissue>
    </source>
</reference>
<gene>
    <name evidence="3" type="ORF">HPP92_022238</name>
</gene>
<evidence type="ECO:0000256" key="2">
    <source>
        <dbReference type="SAM" id="Phobius"/>
    </source>
</evidence>
<keyword evidence="2" id="KW-1133">Transmembrane helix</keyword>
<protein>
    <recommendedName>
        <fullName evidence="5">Transmembrane protein</fullName>
    </recommendedName>
</protein>